<feature type="binding site" evidence="7 9">
    <location>
        <position position="85"/>
    </location>
    <ligand>
        <name>substrate</name>
    </ligand>
</feature>
<dbReference type="InterPro" id="IPR001874">
    <property type="entry name" value="DHquinase_II"/>
</dbReference>
<evidence type="ECO:0000256" key="10">
    <source>
        <dbReference type="PIRSR" id="PIRSR001399-3"/>
    </source>
</evidence>
<evidence type="ECO:0000313" key="11">
    <source>
        <dbReference type="EMBL" id="MBL6820236.1"/>
    </source>
</evidence>
<dbReference type="GO" id="GO:0009073">
    <property type="term" value="P:aromatic amino acid family biosynthetic process"/>
    <property type="evidence" value="ECO:0007669"/>
    <property type="project" value="UniProtKB-KW"/>
</dbReference>
<comment type="pathway">
    <text evidence="2 7">Metabolic intermediate biosynthesis; chorismate biosynthesis; chorismate from D-erythrose 4-phosphate and phosphoenolpyruvate: step 3/7.</text>
</comment>
<dbReference type="Gene3D" id="3.40.50.9100">
    <property type="entry name" value="Dehydroquinase, class II"/>
    <property type="match status" value="1"/>
</dbReference>
<keyword evidence="7" id="KW-0028">Amino-acid biosynthesis</keyword>
<evidence type="ECO:0000313" key="12">
    <source>
        <dbReference type="Proteomes" id="UP000704935"/>
    </source>
</evidence>
<comment type="caution">
    <text evidence="11">The sequence shown here is derived from an EMBL/GenBank/DDBJ whole genome shotgun (WGS) entry which is preliminary data.</text>
</comment>
<dbReference type="PANTHER" id="PTHR21272:SF3">
    <property type="entry name" value="CATABOLIC 3-DEHYDROQUINASE"/>
    <property type="match status" value="1"/>
</dbReference>
<evidence type="ECO:0000256" key="9">
    <source>
        <dbReference type="PIRSR" id="PIRSR001399-2"/>
    </source>
</evidence>
<feature type="binding site" evidence="7 9">
    <location>
        <position position="72"/>
    </location>
    <ligand>
        <name>substrate</name>
    </ligand>
</feature>
<feature type="binding site" evidence="7 9">
    <location>
        <begin position="99"/>
        <end position="100"/>
    </location>
    <ligand>
        <name>substrate</name>
    </ligand>
</feature>
<evidence type="ECO:0000256" key="7">
    <source>
        <dbReference type="HAMAP-Rule" id="MF_00169"/>
    </source>
</evidence>
<evidence type="ECO:0000256" key="1">
    <source>
        <dbReference type="ARBA" id="ARBA00001864"/>
    </source>
</evidence>
<comment type="subunit">
    <text evidence="4 7">Homododecamer.</text>
</comment>
<proteinExistence type="inferred from homology"/>
<feature type="active site" description="Proton acceptor" evidence="7 8">
    <location>
        <position position="22"/>
    </location>
</feature>
<keyword evidence="6 7" id="KW-0456">Lyase</keyword>
<dbReference type="PANTHER" id="PTHR21272">
    <property type="entry name" value="CATABOLIC 3-DEHYDROQUINASE"/>
    <property type="match status" value="1"/>
</dbReference>
<dbReference type="Pfam" id="PF01220">
    <property type="entry name" value="DHquinase_II"/>
    <property type="match status" value="1"/>
</dbReference>
<protein>
    <recommendedName>
        <fullName evidence="5 7">3-dehydroquinate dehydratase</fullName>
        <shortName evidence="7">3-dehydroquinase</shortName>
        <ecNumber evidence="5 7">4.2.1.10</ecNumber>
    </recommendedName>
    <alternativeName>
        <fullName evidence="7">Type II DHQase</fullName>
    </alternativeName>
</protein>
<dbReference type="InterPro" id="IPR036441">
    <property type="entry name" value="DHquinase_II_sf"/>
</dbReference>
<feature type="binding site" evidence="7 9">
    <location>
        <position position="109"/>
    </location>
    <ligand>
        <name>substrate</name>
    </ligand>
</feature>
<feature type="active site" description="Proton donor" evidence="7 8">
    <location>
        <position position="98"/>
    </location>
</feature>
<dbReference type="NCBIfam" id="NF003807">
    <property type="entry name" value="PRK05395.1-4"/>
    <property type="match status" value="1"/>
</dbReference>
<reference evidence="11" key="1">
    <citation type="submission" date="2020-10" db="EMBL/GenBank/DDBJ databases">
        <title>Microbiome of the Black Sea water column analyzed by genome centric metagenomics.</title>
        <authorList>
            <person name="Cabello-Yeves P.J."/>
            <person name="Callieri C."/>
            <person name="Picazo A."/>
            <person name="Mehrshad M."/>
            <person name="Haro-Moreno J.M."/>
            <person name="Roda-Garcia J."/>
            <person name="Dzembekova N."/>
            <person name="Slabakova V."/>
            <person name="Slabakova N."/>
            <person name="Moncheva S."/>
            <person name="Rodriguez-Valera F."/>
        </authorList>
    </citation>
    <scope>NUCLEOTIDE SEQUENCE</scope>
    <source>
        <strain evidence="11">BS307-5m-G47</strain>
    </source>
</reference>
<comment type="function">
    <text evidence="7">Catalyzes a trans-dehydration via an enolate intermediate.</text>
</comment>
<dbReference type="GO" id="GO:0003855">
    <property type="term" value="F:3-dehydroquinate dehydratase activity"/>
    <property type="evidence" value="ECO:0007669"/>
    <property type="project" value="UniProtKB-UniRule"/>
</dbReference>
<dbReference type="Proteomes" id="UP000704935">
    <property type="component" value="Unassembled WGS sequence"/>
</dbReference>
<feature type="site" description="Transition state stabilizer" evidence="7 10">
    <location>
        <position position="17"/>
    </location>
</feature>
<evidence type="ECO:0000256" key="3">
    <source>
        <dbReference type="ARBA" id="ARBA00011037"/>
    </source>
</evidence>
<dbReference type="AlphaFoldDB" id="A0A937ID16"/>
<dbReference type="GO" id="GO:0009423">
    <property type="term" value="P:chorismate biosynthetic process"/>
    <property type="evidence" value="ECO:0007669"/>
    <property type="project" value="UniProtKB-UniRule"/>
</dbReference>
<dbReference type="NCBIfam" id="NF003805">
    <property type="entry name" value="PRK05395.1-2"/>
    <property type="match status" value="1"/>
</dbReference>
<evidence type="ECO:0000256" key="5">
    <source>
        <dbReference type="ARBA" id="ARBA00012060"/>
    </source>
</evidence>
<dbReference type="EC" id="4.2.1.10" evidence="5 7"/>
<dbReference type="HAMAP" id="MF_00169">
    <property type="entry name" value="AroQ"/>
    <property type="match status" value="1"/>
</dbReference>
<evidence type="ECO:0000256" key="2">
    <source>
        <dbReference type="ARBA" id="ARBA00004902"/>
    </source>
</evidence>
<keyword evidence="7" id="KW-0057">Aromatic amino acid biosynthesis</keyword>
<feature type="binding site" evidence="7 9">
    <location>
        <position position="78"/>
    </location>
    <ligand>
        <name>substrate</name>
    </ligand>
</feature>
<accession>A0A937ID16</accession>
<sequence length="144" mass="16297">MKILVLNGVNLDMLGKREAGIYGSESLEDLYKRIDSLELDAEIEYFQSNSEEGIIKKIHSHAQEGYYCGVFNFGAHTHTNVAIRDAILAVDFPFYEVHISNVYSREEFRHVSFFSDIAIGCIVGFGFDGYEFALQKILRSKNGS</sequence>
<dbReference type="GO" id="GO:0008652">
    <property type="term" value="P:amino acid biosynthetic process"/>
    <property type="evidence" value="ECO:0007669"/>
    <property type="project" value="UniProtKB-KW"/>
</dbReference>
<dbReference type="GO" id="GO:0019631">
    <property type="term" value="P:quinate catabolic process"/>
    <property type="evidence" value="ECO:0007669"/>
    <property type="project" value="TreeGrafter"/>
</dbReference>
<comment type="similarity">
    <text evidence="3 7">Belongs to the type-II 3-dehydroquinase family.</text>
</comment>
<comment type="catalytic activity">
    <reaction evidence="1 7">
        <text>3-dehydroquinate = 3-dehydroshikimate + H2O</text>
        <dbReference type="Rhea" id="RHEA:21096"/>
        <dbReference type="ChEBI" id="CHEBI:15377"/>
        <dbReference type="ChEBI" id="CHEBI:16630"/>
        <dbReference type="ChEBI" id="CHEBI:32364"/>
        <dbReference type="EC" id="4.2.1.10"/>
    </reaction>
</comment>
<dbReference type="PIRSF" id="PIRSF001399">
    <property type="entry name" value="DHquinase_II"/>
    <property type="match status" value="1"/>
</dbReference>
<dbReference type="EMBL" id="JADHQA010000013">
    <property type="protein sequence ID" value="MBL6820236.1"/>
    <property type="molecule type" value="Genomic_DNA"/>
</dbReference>
<dbReference type="SUPFAM" id="SSF52304">
    <property type="entry name" value="Type II 3-dehydroquinate dehydratase"/>
    <property type="match status" value="1"/>
</dbReference>
<evidence type="ECO:0000256" key="8">
    <source>
        <dbReference type="PIRSR" id="PIRSR001399-1"/>
    </source>
</evidence>
<evidence type="ECO:0000256" key="4">
    <source>
        <dbReference type="ARBA" id="ARBA00011193"/>
    </source>
</evidence>
<gene>
    <name evidence="7" type="primary">aroQ</name>
    <name evidence="11" type="ORF">ISQ61_03185</name>
</gene>
<evidence type="ECO:0000256" key="6">
    <source>
        <dbReference type="ARBA" id="ARBA00023239"/>
    </source>
</evidence>
<name>A0A937ID16_9GAMM</name>
<organism evidence="11 12">
    <name type="scientific">SAR86 cluster bacterium</name>
    <dbReference type="NCBI Taxonomy" id="2030880"/>
    <lineage>
        <taxon>Bacteria</taxon>
        <taxon>Pseudomonadati</taxon>
        <taxon>Pseudomonadota</taxon>
        <taxon>Gammaproteobacteria</taxon>
        <taxon>SAR86 cluster</taxon>
    </lineage>
</organism>
<dbReference type="CDD" id="cd00466">
    <property type="entry name" value="DHQase_II"/>
    <property type="match status" value="1"/>
</dbReference>